<reference evidence="2 3" key="1">
    <citation type="submission" date="2019-03" db="EMBL/GenBank/DDBJ databases">
        <title>Genomic Encyclopedia of Type Strains, Phase IV (KMG-IV): sequencing the most valuable type-strain genomes for metagenomic binning, comparative biology and taxonomic classification.</title>
        <authorList>
            <person name="Goeker M."/>
        </authorList>
    </citation>
    <scope>NUCLEOTIDE SEQUENCE [LARGE SCALE GENOMIC DNA]</scope>
    <source>
        <strain evidence="2 3">DSM 102969</strain>
    </source>
</reference>
<keyword evidence="1" id="KW-1133">Transmembrane helix</keyword>
<accession>A0A4R6RDU2</accession>
<comment type="caution">
    <text evidence="2">The sequence shown here is derived from an EMBL/GenBank/DDBJ whole genome shotgun (WGS) entry which is preliminary data.</text>
</comment>
<evidence type="ECO:0000313" key="2">
    <source>
        <dbReference type="EMBL" id="TDP84369.1"/>
    </source>
</evidence>
<dbReference type="AlphaFoldDB" id="A0A4R6RDU2"/>
<evidence type="ECO:0000313" key="3">
    <source>
        <dbReference type="Proteomes" id="UP000294547"/>
    </source>
</evidence>
<name>A0A4R6RDU2_9HYPH</name>
<organism evidence="2 3">
    <name type="scientific">Oharaeibacter diazotrophicus</name>
    <dbReference type="NCBI Taxonomy" id="1920512"/>
    <lineage>
        <taxon>Bacteria</taxon>
        <taxon>Pseudomonadati</taxon>
        <taxon>Pseudomonadota</taxon>
        <taxon>Alphaproteobacteria</taxon>
        <taxon>Hyphomicrobiales</taxon>
        <taxon>Pleomorphomonadaceae</taxon>
        <taxon>Oharaeibacter</taxon>
    </lineage>
</organism>
<proteinExistence type="predicted"/>
<evidence type="ECO:0000256" key="1">
    <source>
        <dbReference type="SAM" id="Phobius"/>
    </source>
</evidence>
<dbReference type="Proteomes" id="UP000294547">
    <property type="component" value="Unassembled WGS sequence"/>
</dbReference>
<keyword evidence="1" id="KW-0472">Membrane</keyword>
<keyword evidence="3" id="KW-1185">Reference proteome</keyword>
<dbReference type="EMBL" id="SNXY01000008">
    <property type="protein sequence ID" value="TDP84369.1"/>
    <property type="molecule type" value="Genomic_DNA"/>
</dbReference>
<sequence length="37" mass="4053">MRDRLFVLFGRSVRLEAEGPVAVLAVVAILVAAMLLR</sequence>
<gene>
    <name evidence="2" type="ORF">EDD54_2976</name>
</gene>
<feature type="transmembrane region" description="Helical" evidence="1">
    <location>
        <begin position="20"/>
        <end position="36"/>
    </location>
</feature>
<protein>
    <submittedName>
        <fullName evidence="2">Uncharacterized protein</fullName>
    </submittedName>
</protein>
<keyword evidence="1" id="KW-0812">Transmembrane</keyword>